<organism evidence="1 2">
    <name type="scientific">Bradyrhizobium zhanjiangense</name>
    <dbReference type="NCBI Taxonomy" id="1325107"/>
    <lineage>
        <taxon>Bacteria</taxon>
        <taxon>Pseudomonadati</taxon>
        <taxon>Pseudomonadota</taxon>
        <taxon>Alphaproteobacteria</taxon>
        <taxon>Hyphomicrobiales</taxon>
        <taxon>Nitrobacteraceae</taxon>
        <taxon>Bradyrhizobium</taxon>
    </lineage>
</organism>
<accession>A0ABY0DK55</accession>
<proteinExistence type="predicted"/>
<name>A0ABY0DK55_9BRAD</name>
<evidence type="ECO:0000313" key="2">
    <source>
        <dbReference type="Proteomes" id="UP000289946"/>
    </source>
</evidence>
<dbReference type="EMBL" id="RDRA01000011">
    <property type="protein sequence ID" value="RXG92984.1"/>
    <property type="molecule type" value="Genomic_DNA"/>
</dbReference>
<protein>
    <submittedName>
        <fullName evidence="1">Uncharacterized protein</fullName>
    </submittedName>
</protein>
<sequence length="78" mass="8606">MTMLMQSRTLPPHVVLAKARTHYPGQHCRSTIRPKRSQQRSAVVMGHGFRQDDTGDGDAVANVSARFENTTVIVSNAD</sequence>
<keyword evidence="2" id="KW-1185">Reference proteome</keyword>
<dbReference type="Proteomes" id="UP000289946">
    <property type="component" value="Unassembled WGS sequence"/>
</dbReference>
<comment type="caution">
    <text evidence="1">The sequence shown here is derived from an EMBL/GenBank/DDBJ whole genome shotgun (WGS) entry which is preliminary data.</text>
</comment>
<evidence type="ECO:0000313" key="1">
    <source>
        <dbReference type="EMBL" id="RXG92984.1"/>
    </source>
</evidence>
<gene>
    <name evidence="1" type="ORF">EAS62_20000</name>
</gene>
<reference evidence="1 2" key="1">
    <citation type="submission" date="2018-10" db="EMBL/GenBank/DDBJ databases">
        <title>Bradyrhizobium sp. nov., isolated from effective nodules of peanut in China.</title>
        <authorList>
            <person name="Li Y."/>
        </authorList>
    </citation>
    <scope>NUCLEOTIDE SEQUENCE [LARGE SCALE GENOMIC DNA]</scope>
    <source>
        <strain evidence="1 2">CCBAU 51781</strain>
    </source>
</reference>